<reference evidence="2" key="1">
    <citation type="submission" date="2022-06" db="EMBL/GenBank/DDBJ databases">
        <title>Sequencing the genomes of 1000 actinobacteria strains.</title>
        <authorList>
            <person name="Klenk H.-P."/>
        </authorList>
    </citation>
    <scope>NUCLEOTIDE SEQUENCE</scope>
    <source>
        <strain evidence="2">DSM 22016</strain>
    </source>
</reference>
<dbReference type="Pfam" id="PF02627">
    <property type="entry name" value="CMD"/>
    <property type="match status" value="1"/>
</dbReference>
<comment type="caution">
    <text evidence="2">The sequence shown here is derived from an EMBL/GenBank/DDBJ whole genome shotgun (WGS) entry which is preliminary data.</text>
</comment>
<dbReference type="Proteomes" id="UP001139722">
    <property type="component" value="Unassembled WGS sequence"/>
</dbReference>
<evidence type="ECO:0000313" key="2">
    <source>
        <dbReference type="EMBL" id="MCP2372537.1"/>
    </source>
</evidence>
<evidence type="ECO:0000259" key="1">
    <source>
        <dbReference type="Pfam" id="PF02627"/>
    </source>
</evidence>
<dbReference type="InterPro" id="IPR003779">
    <property type="entry name" value="CMD-like"/>
</dbReference>
<name>A0A9X2KG70_9MICO</name>
<dbReference type="OrthoDB" id="5007637at2"/>
<dbReference type="RefSeq" id="WP_156997392.1">
    <property type="nucleotide sequence ID" value="NZ_BAAANU010000034.1"/>
</dbReference>
<dbReference type="Gene3D" id="1.20.1290.10">
    <property type="entry name" value="AhpD-like"/>
    <property type="match status" value="1"/>
</dbReference>
<dbReference type="GO" id="GO:0051920">
    <property type="term" value="F:peroxiredoxin activity"/>
    <property type="evidence" value="ECO:0007669"/>
    <property type="project" value="InterPro"/>
</dbReference>
<organism evidence="2 3">
    <name type="scientific">Agromyces terreus</name>
    <dbReference type="NCBI Taxonomy" id="424795"/>
    <lineage>
        <taxon>Bacteria</taxon>
        <taxon>Bacillati</taxon>
        <taxon>Actinomycetota</taxon>
        <taxon>Actinomycetes</taxon>
        <taxon>Micrococcales</taxon>
        <taxon>Microbacteriaceae</taxon>
        <taxon>Agromyces</taxon>
    </lineage>
</organism>
<protein>
    <submittedName>
        <fullName evidence="2">Alkylhydroperoxidase/carboxymuconolactone decarboxylase family protein YurZ</fullName>
    </submittedName>
</protein>
<feature type="domain" description="Carboxymuconolactone decarboxylase-like" evidence="1">
    <location>
        <begin position="27"/>
        <end position="88"/>
    </location>
</feature>
<accession>A0A9X2KG70</accession>
<gene>
    <name evidence="2" type="ORF">BJ978_003213</name>
</gene>
<dbReference type="EMBL" id="JAMZDY010000001">
    <property type="protein sequence ID" value="MCP2372537.1"/>
    <property type="molecule type" value="Genomic_DNA"/>
</dbReference>
<evidence type="ECO:0000313" key="3">
    <source>
        <dbReference type="Proteomes" id="UP001139722"/>
    </source>
</evidence>
<dbReference type="AlphaFoldDB" id="A0A9X2KG70"/>
<dbReference type="InterPro" id="IPR029032">
    <property type="entry name" value="AhpD-like"/>
</dbReference>
<proteinExistence type="predicted"/>
<sequence>MDYLERLRRLCVDDELPGDADEPGSSILDPRAYHLVRLAALVAMAAAEPSIRSEVDDAIGVGVRPDEIVDVLSAVTTVAGRPRVVSAAPRIASALGEDLDLLANL</sequence>
<keyword evidence="3" id="KW-1185">Reference proteome</keyword>
<dbReference type="SUPFAM" id="SSF69118">
    <property type="entry name" value="AhpD-like"/>
    <property type="match status" value="1"/>
</dbReference>